<evidence type="ECO:0000313" key="2">
    <source>
        <dbReference type="Proteomes" id="UP000515292"/>
    </source>
</evidence>
<gene>
    <name evidence="1" type="ORF">H3309_03340</name>
</gene>
<accession>A0A7G5IJK5</accession>
<dbReference type="RefSeq" id="WP_182297370.1">
    <property type="nucleotide sequence ID" value="NZ_CP059851.1"/>
</dbReference>
<dbReference type="KEGG" id="sand:H3309_03340"/>
<dbReference type="AlphaFoldDB" id="A0A7G5IJK5"/>
<protein>
    <recommendedName>
        <fullName evidence="3">DUF3617 family protein</fullName>
    </recommendedName>
</protein>
<dbReference type="EMBL" id="CP059851">
    <property type="protein sequence ID" value="QMW23547.1"/>
    <property type="molecule type" value="Genomic_DNA"/>
</dbReference>
<name>A0A7G5IJK5_9SPHN</name>
<evidence type="ECO:0008006" key="3">
    <source>
        <dbReference type="Google" id="ProtNLM"/>
    </source>
</evidence>
<keyword evidence="2" id="KW-1185">Reference proteome</keyword>
<reference evidence="1 2" key="1">
    <citation type="submission" date="2020-07" db="EMBL/GenBank/DDBJ databases">
        <title>Complete genome sequence for Sandaracinobacter sp. M6.</title>
        <authorList>
            <person name="Tang Y."/>
            <person name="Liu Q."/>
            <person name="Guo Z."/>
            <person name="Lei P."/>
            <person name="Huang B."/>
        </authorList>
    </citation>
    <scope>NUCLEOTIDE SEQUENCE [LARGE SCALE GENOMIC DNA]</scope>
    <source>
        <strain evidence="1 2">M6</strain>
    </source>
</reference>
<organism evidence="1 2">
    <name type="scientific">Sandaracinobacteroides saxicola</name>
    <dbReference type="NCBI Taxonomy" id="2759707"/>
    <lineage>
        <taxon>Bacteria</taxon>
        <taxon>Pseudomonadati</taxon>
        <taxon>Pseudomonadota</taxon>
        <taxon>Alphaproteobacteria</taxon>
        <taxon>Sphingomonadales</taxon>
        <taxon>Sphingosinicellaceae</taxon>
        <taxon>Sandaracinobacteroides</taxon>
    </lineage>
</organism>
<dbReference type="Proteomes" id="UP000515292">
    <property type="component" value="Chromosome"/>
</dbReference>
<evidence type="ECO:0000313" key="1">
    <source>
        <dbReference type="EMBL" id="QMW23547.1"/>
    </source>
</evidence>
<proteinExistence type="predicted"/>
<sequence>MVLAAPAAAQDLALLRDFVPGAYEAREVGQDWGARSLCLDRPVQLLFDGDPPAAKCEWTVLGDEATKAAVSYRCNGKRSGRTDLRRDAAGVYVVDAQGIAGALPFARKSEYRRTGACRAPAQ</sequence>